<accession>A0A7C8I0P8</accession>
<proteinExistence type="predicted"/>
<name>A0A7C8I0P8_9PLEO</name>
<evidence type="ECO:0000313" key="1">
    <source>
        <dbReference type="EMBL" id="KAF2867609.1"/>
    </source>
</evidence>
<keyword evidence="2" id="KW-1185">Reference proteome</keyword>
<gene>
    <name evidence="1" type="ORF">BDV95DRAFT_170508</name>
</gene>
<protein>
    <submittedName>
        <fullName evidence="1">Uncharacterized protein</fullName>
    </submittedName>
</protein>
<sequence length="133" mass="14996">MAMGRYMFTCTSYTTLSAYMVPMLRPLNQCLSSPCTRPDSLSSPDPTPQLSRHVHAIDPSPLYRTCARRSGSPAGPCCCCLRRLHRAGNRPRFPSSRSNVRLMRYYITAVMCRAEGSVFCLKCSGRRQGMQRH</sequence>
<dbReference type="AlphaFoldDB" id="A0A7C8I0P8"/>
<evidence type="ECO:0000313" key="2">
    <source>
        <dbReference type="Proteomes" id="UP000481861"/>
    </source>
</evidence>
<dbReference type="EMBL" id="JAADJZ010000022">
    <property type="protein sequence ID" value="KAF2867609.1"/>
    <property type="molecule type" value="Genomic_DNA"/>
</dbReference>
<comment type="caution">
    <text evidence="1">The sequence shown here is derived from an EMBL/GenBank/DDBJ whole genome shotgun (WGS) entry which is preliminary data.</text>
</comment>
<reference evidence="1 2" key="1">
    <citation type="submission" date="2020-01" db="EMBL/GenBank/DDBJ databases">
        <authorList>
            <consortium name="DOE Joint Genome Institute"/>
            <person name="Haridas S."/>
            <person name="Albert R."/>
            <person name="Binder M."/>
            <person name="Bloem J."/>
            <person name="Labutti K."/>
            <person name="Salamov A."/>
            <person name="Andreopoulos B."/>
            <person name="Baker S.E."/>
            <person name="Barry K."/>
            <person name="Bills G."/>
            <person name="Bluhm B.H."/>
            <person name="Cannon C."/>
            <person name="Castanera R."/>
            <person name="Culley D.E."/>
            <person name="Daum C."/>
            <person name="Ezra D."/>
            <person name="Gonzalez J.B."/>
            <person name="Henrissat B."/>
            <person name="Kuo A."/>
            <person name="Liang C."/>
            <person name="Lipzen A."/>
            <person name="Lutzoni F."/>
            <person name="Magnuson J."/>
            <person name="Mondo S."/>
            <person name="Nolan M."/>
            <person name="Ohm R."/>
            <person name="Pangilinan J."/>
            <person name="Park H.-J.H."/>
            <person name="Ramirez L."/>
            <person name="Alfaro M."/>
            <person name="Sun H."/>
            <person name="Tritt A."/>
            <person name="Yoshinaga Y."/>
            <person name="Zwiers L.-H.L."/>
            <person name="Turgeon B.G."/>
            <person name="Goodwin S.B."/>
            <person name="Spatafora J.W."/>
            <person name="Crous P.W."/>
            <person name="Grigoriev I.V."/>
        </authorList>
    </citation>
    <scope>NUCLEOTIDE SEQUENCE [LARGE SCALE GENOMIC DNA]</scope>
    <source>
        <strain evidence="1 2">CBS 611.86</strain>
    </source>
</reference>
<dbReference type="Proteomes" id="UP000481861">
    <property type="component" value="Unassembled WGS sequence"/>
</dbReference>
<organism evidence="1 2">
    <name type="scientific">Massariosphaeria phaeospora</name>
    <dbReference type="NCBI Taxonomy" id="100035"/>
    <lineage>
        <taxon>Eukaryota</taxon>
        <taxon>Fungi</taxon>
        <taxon>Dikarya</taxon>
        <taxon>Ascomycota</taxon>
        <taxon>Pezizomycotina</taxon>
        <taxon>Dothideomycetes</taxon>
        <taxon>Pleosporomycetidae</taxon>
        <taxon>Pleosporales</taxon>
        <taxon>Pleosporales incertae sedis</taxon>
        <taxon>Massariosphaeria</taxon>
    </lineage>
</organism>